<sequence length="218" mass="24246">MQKQIPFLIILMLTTCLLAQQKNTNKILKNQLRIGLDLGVGVGFNSIDLFVDENNKPSSISAGGGLKIGINLRYIFNNKYEIGTGFSYNSSTLRPELSNVSTSFNRISIQPTFKYLIGLDSKGNETLNLGIGYGFYTGGRLKVDAEELGFKEILNYRKASGIVFLTEYELVGTKKLGALIGIKYYNATYDNKQPVNDTDFDKLKGDGIDLYFGLTYKI</sequence>
<feature type="chain" id="PRO_5033011259" description="Outer membrane protein beta-barrel domain-containing protein" evidence="1">
    <location>
        <begin position="20"/>
        <end position="218"/>
    </location>
</feature>
<organism evidence="2 3">
    <name type="scientific">Tenacibaculum pelagium</name>
    <dbReference type="NCBI Taxonomy" id="2759527"/>
    <lineage>
        <taxon>Bacteria</taxon>
        <taxon>Pseudomonadati</taxon>
        <taxon>Bacteroidota</taxon>
        <taxon>Flavobacteriia</taxon>
        <taxon>Flavobacteriales</taxon>
        <taxon>Flavobacteriaceae</taxon>
        <taxon>Tenacibaculum</taxon>
    </lineage>
</organism>
<keyword evidence="1" id="KW-0732">Signal</keyword>
<name>A0A839ARQ1_9FLAO</name>
<keyword evidence="3" id="KW-1185">Reference proteome</keyword>
<protein>
    <recommendedName>
        <fullName evidence="4">Outer membrane protein beta-barrel domain-containing protein</fullName>
    </recommendedName>
</protein>
<evidence type="ECO:0000313" key="3">
    <source>
        <dbReference type="Proteomes" id="UP000563906"/>
    </source>
</evidence>
<feature type="signal peptide" evidence="1">
    <location>
        <begin position="1"/>
        <end position="19"/>
    </location>
</feature>
<accession>A0A839ARQ1</accession>
<dbReference type="RefSeq" id="WP_182125847.1">
    <property type="nucleotide sequence ID" value="NZ_JACGLS010000008.1"/>
</dbReference>
<dbReference type="EMBL" id="JACGLS010000008">
    <property type="protein sequence ID" value="MBA6157347.1"/>
    <property type="molecule type" value="Genomic_DNA"/>
</dbReference>
<dbReference type="Proteomes" id="UP000563906">
    <property type="component" value="Unassembled WGS sequence"/>
</dbReference>
<reference evidence="2 3" key="1">
    <citation type="submission" date="2020-07" db="EMBL/GenBank/DDBJ databases">
        <title>Bacterium isolated from marine sediment.</title>
        <authorList>
            <person name="Shang D."/>
            <person name="Du Z.-J."/>
        </authorList>
    </citation>
    <scope>NUCLEOTIDE SEQUENCE [LARGE SCALE GENOMIC DNA]</scope>
    <source>
        <strain evidence="2 3">S7007</strain>
    </source>
</reference>
<evidence type="ECO:0008006" key="4">
    <source>
        <dbReference type="Google" id="ProtNLM"/>
    </source>
</evidence>
<evidence type="ECO:0000313" key="2">
    <source>
        <dbReference type="EMBL" id="MBA6157347.1"/>
    </source>
</evidence>
<evidence type="ECO:0000256" key="1">
    <source>
        <dbReference type="SAM" id="SignalP"/>
    </source>
</evidence>
<proteinExistence type="predicted"/>
<comment type="caution">
    <text evidence="2">The sequence shown here is derived from an EMBL/GenBank/DDBJ whole genome shotgun (WGS) entry which is preliminary data.</text>
</comment>
<gene>
    <name evidence="2" type="ORF">H3Z83_12590</name>
</gene>
<dbReference type="AlphaFoldDB" id="A0A839ARQ1"/>